<dbReference type="PATRIC" id="fig|1122247.3.peg.1331"/>
<dbReference type="Proteomes" id="UP000006265">
    <property type="component" value="Unassembled WGS sequence"/>
</dbReference>
<protein>
    <submittedName>
        <fullName evidence="2">Uncharacterized protein</fullName>
    </submittedName>
</protein>
<accession>K5BH66</accession>
<reference evidence="2 3" key="1">
    <citation type="journal article" date="2012" name="J. Bacteriol.">
        <title>Genome sequence of Mycobacterium hassiacum DSM 44199, a rare source of heat-stable mycobacterial proteins.</title>
        <authorList>
            <person name="Tiago I."/>
            <person name="Maranha A."/>
            <person name="Mendes V."/>
            <person name="Alarico S."/>
            <person name="Moynihan P.J."/>
            <person name="Clarke A.J."/>
            <person name="Macedo-Ribeiro S."/>
            <person name="Pereira P.J."/>
            <person name="Empadinhas N."/>
        </authorList>
    </citation>
    <scope>NUCLEOTIDE SEQUENCE [LARGE SCALE GENOMIC DNA]</scope>
    <source>
        <strain evidence="3">DSM 44199 / CIP 105218 / JCM 12690 / 3849</strain>
    </source>
</reference>
<sequence>MEIEPGSSRRADDGPEPQSPASRAARISSRVNHAASTISPSLNENG</sequence>
<proteinExistence type="predicted"/>
<name>K5BH66_MYCHD</name>
<evidence type="ECO:0000256" key="1">
    <source>
        <dbReference type="SAM" id="MobiDB-lite"/>
    </source>
</evidence>
<dbReference type="AlphaFoldDB" id="K5BH66"/>
<keyword evidence="3" id="KW-1185">Reference proteome</keyword>
<organism evidence="2 3">
    <name type="scientific">Mycolicibacterium hassiacum (strain DSM 44199 / CIP 105218 / JCM 12690 / 3849)</name>
    <name type="common">Mycobacterium hassiacum</name>
    <dbReference type="NCBI Taxonomy" id="1122247"/>
    <lineage>
        <taxon>Bacteria</taxon>
        <taxon>Bacillati</taxon>
        <taxon>Actinomycetota</taxon>
        <taxon>Actinomycetes</taxon>
        <taxon>Mycobacteriales</taxon>
        <taxon>Mycobacteriaceae</taxon>
        <taxon>Mycolicibacterium</taxon>
    </lineage>
</organism>
<feature type="compositionally biased region" description="Low complexity" evidence="1">
    <location>
        <begin position="21"/>
        <end position="30"/>
    </location>
</feature>
<dbReference type="EMBL" id="AMRA01000037">
    <property type="protein sequence ID" value="EKF24606.1"/>
    <property type="molecule type" value="Genomic_DNA"/>
</dbReference>
<gene>
    <name evidence="2" type="ORF">C731_1385</name>
</gene>
<comment type="caution">
    <text evidence="2">The sequence shown here is derived from an EMBL/GenBank/DDBJ whole genome shotgun (WGS) entry which is preliminary data.</text>
</comment>
<evidence type="ECO:0000313" key="3">
    <source>
        <dbReference type="Proteomes" id="UP000006265"/>
    </source>
</evidence>
<feature type="compositionally biased region" description="Polar residues" evidence="1">
    <location>
        <begin position="34"/>
        <end position="46"/>
    </location>
</feature>
<feature type="region of interest" description="Disordered" evidence="1">
    <location>
        <begin position="1"/>
        <end position="46"/>
    </location>
</feature>
<evidence type="ECO:0000313" key="2">
    <source>
        <dbReference type="EMBL" id="EKF24606.1"/>
    </source>
</evidence>